<dbReference type="InParanoid" id="A0A2V0PDZ5"/>
<dbReference type="InterPro" id="IPR036282">
    <property type="entry name" value="Glutathione-S-Trfase_C_sf"/>
</dbReference>
<keyword evidence="2 5" id="KW-0808">Transferase</keyword>
<dbReference type="Gene3D" id="3.40.30.10">
    <property type="entry name" value="Glutaredoxin"/>
    <property type="match status" value="1"/>
</dbReference>
<dbReference type="CDD" id="cd00299">
    <property type="entry name" value="GST_C_family"/>
    <property type="match status" value="1"/>
</dbReference>
<dbReference type="Proteomes" id="UP000247498">
    <property type="component" value="Unassembled WGS sequence"/>
</dbReference>
<dbReference type="PANTHER" id="PTHR44051">
    <property type="entry name" value="GLUTATHIONE S-TRANSFERASE-RELATED"/>
    <property type="match status" value="1"/>
</dbReference>
<name>A0A2V0PDZ5_9CHLO</name>
<dbReference type="PANTHER" id="PTHR44051:SF8">
    <property type="entry name" value="GLUTATHIONE S-TRANSFERASE GSTA"/>
    <property type="match status" value="1"/>
</dbReference>
<evidence type="ECO:0000259" key="4">
    <source>
        <dbReference type="PROSITE" id="PS50404"/>
    </source>
</evidence>
<evidence type="ECO:0000256" key="3">
    <source>
        <dbReference type="SAM" id="MobiDB-lite"/>
    </source>
</evidence>
<dbReference type="AlphaFoldDB" id="A0A2V0PDZ5"/>
<gene>
    <name evidence="5" type="ORF">Rsub_10294</name>
</gene>
<accession>A0A2V0PDZ5</accession>
<organism evidence="5 6">
    <name type="scientific">Raphidocelis subcapitata</name>
    <dbReference type="NCBI Taxonomy" id="307507"/>
    <lineage>
        <taxon>Eukaryota</taxon>
        <taxon>Viridiplantae</taxon>
        <taxon>Chlorophyta</taxon>
        <taxon>core chlorophytes</taxon>
        <taxon>Chlorophyceae</taxon>
        <taxon>CS clade</taxon>
        <taxon>Sphaeropleales</taxon>
        <taxon>Selenastraceae</taxon>
        <taxon>Raphidocelis</taxon>
    </lineage>
</organism>
<comment type="caution">
    <text evidence="5">The sequence shown here is derived from an EMBL/GenBank/DDBJ whole genome shotgun (WGS) entry which is preliminary data.</text>
</comment>
<protein>
    <submittedName>
        <fullName evidence="5">Glutathione S-transferase</fullName>
    </submittedName>
</protein>
<feature type="region of interest" description="Disordered" evidence="3">
    <location>
        <begin position="1"/>
        <end position="23"/>
    </location>
</feature>
<evidence type="ECO:0000256" key="2">
    <source>
        <dbReference type="ARBA" id="ARBA00022679"/>
    </source>
</evidence>
<comment type="similarity">
    <text evidence="1">Belongs to the GST superfamily.</text>
</comment>
<evidence type="ECO:0000313" key="6">
    <source>
        <dbReference type="Proteomes" id="UP000247498"/>
    </source>
</evidence>
<evidence type="ECO:0000256" key="1">
    <source>
        <dbReference type="ARBA" id="ARBA00007409"/>
    </source>
</evidence>
<proteinExistence type="inferred from homology"/>
<reference evidence="5 6" key="1">
    <citation type="journal article" date="2018" name="Sci. Rep.">
        <title>Raphidocelis subcapitata (=Pseudokirchneriella subcapitata) provides an insight into genome evolution and environmental adaptations in the Sphaeropleales.</title>
        <authorList>
            <person name="Suzuki S."/>
            <person name="Yamaguchi H."/>
            <person name="Nakajima N."/>
            <person name="Kawachi M."/>
        </authorList>
    </citation>
    <scope>NUCLEOTIDE SEQUENCE [LARGE SCALE GENOMIC DNA]</scope>
    <source>
        <strain evidence="5 6">NIES-35</strain>
    </source>
</reference>
<dbReference type="FunFam" id="3.40.30.10:FF:000039">
    <property type="entry name" value="Glutathione S-transferase domain"/>
    <property type="match status" value="1"/>
</dbReference>
<dbReference type="EMBL" id="BDRX01000115">
    <property type="protein sequence ID" value="GBF98066.1"/>
    <property type="molecule type" value="Genomic_DNA"/>
</dbReference>
<dbReference type="GO" id="GO:0016740">
    <property type="term" value="F:transferase activity"/>
    <property type="evidence" value="ECO:0007669"/>
    <property type="project" value="UniProtKB-KW"/>
</dbReference>
<dbReference type="PROSITE" id="PS50404">
    <property type="entry name" value="GST_NTER"/>
    <property type="match status" value="1"/>
</dbReference>
<feature type="domain" description="GST N-terminal" evidence="4">
    <location>
        <begin position="32"/>
        <end position="113"/>
    </location>
</feature>
<dbReference type="Gene3D" id="1.20.1050.10">
    <property type="match status" value="1"/>
</dbReference>
<dbReference type="InterPro" id="IPR040079">
    <property type="entry name" value="Glutathione_S-Trfase"/>
</dbReference>
<dbReference type="InterPro" id="IPR004045">
    <property type="entry name" value="Glutathione_S-Trfase_N"/>
</dbReference>
<dbReference type="SUPFAM" id="SSF52833">
    <property type="entry name" value="Thioredoxin-like"/>
    <property type="match status" value="1"/>
</dbReference>
<dbReference type="CDD" id="cd03046">
    <property type="entry name" value="GST_N_GTT1_like"/>
    <property type="match status" value="1"/>
</dbReference>
<evidence type="ECO:0000313" key="5">
    <source>
        <dbReference type="EMBL" id="GBF98066.1"/>
    </source>
</evidence>
<dbReference type="SUPFAM" id="SSF47616">
    <property type="entry name" value="GST C-terminal domain-like"/>
    <property type="match status" value="1"/>
</dbReference>
<dbReference type="Pfam" id="PF02798">
    <property type="entry name" value="GST_N"/>
    <property type="match status" value="1"/>
</dbReference>
<dbReference type="OrthoDB" id="422574at2759"/>
<dbReference type="SFLD" id="SFLDG00358">
    <property type="entry name" value="Main_(cytGST)"/>
    <property type="match status" value="1"/>
</dbReference>
<dbReference type="InterPro" id="IPR036249">
    <property type="entry name" value="Thioredoxin-like_sf"/>
</dbReference>
<dbReference type="STRING" id="307507.A0A2V0PDZ5"/>
<keyword evidence="6" id="KW-1185">Reference proteome</keyword>
<dbReference type="FunCoup" id="A0A2V0PDZ5">
    <property type="interactions" value="1184"/>
</dbReference>
<dbReference type="SFLD" id="SFLDS00019">
    <property type="entry name" value="Glutathione_Transferase_(cytos"/>
    <property type="match status" value="1"/>
</dbReference>
<sequence length="239" mass="25450">MQQQRAIAASRPRAAPAAAPRPQRARRVACAAGPLKLYTNPGSRGKIAEFYLAELGLDVETVQVDMRGGDHKKEAYRKLHPFGQVPVLDDGGLPIFESGAILIHLANKYGKLDPDALGRAASWILFANSTLCEALFGGASSKREGLLDTLESILSKQPYLEGDEFTVSDVAVGSYLLYMPLFFPDSVPLRQRAVWDYAQRVAARDACPQSYKDGVAAAVAKGGGGGGGVGGLFSKISGR</sequence>